<dbReference type="InterPro" id="IPR025724">
    <property type="entry name" value="GAG-pre-integrase_dom"/>
</dbReference>
<accession>A0A699IQ33</accession>
<gene>
    <name evidence="3" type="ORF">Tci_532159</name>
</gene>
<proteinExistence type="predicted"/>
<evidence type="ECO:0000259" key="2">
    <source>
        <dbReference type="Pfam" id="PF22936"/>
    </source>
</evidence>
<name>A0A699IQ33_TANCI</name>
<sequence>RLTEDTYDDIFDYQQQFEKLVNSSTAKKLEKSHDPLALVAHTSSFSRTTSRYYVTHPSLVVDYDDDYQEDAVARAITQRFSNPTNNRLRTSSNTRNQAIVQVDRVQIECRNSGNDGRNTRRSYVQEEVIKGPSYDFAFLSEVVQIVLWIFDSGCSKHMTGDRTLLKNFVEKLLGTVRFGNDHFAVITGYGDYVQGNIIVCHVYYVEGLGHNLFSVGKFCDSDLEVAFCFKTCYVRNLEGDDFLIGARESNLYTISISDMAASSPVCLMSKATSTKSWLWHRRLSHLNLGTINDLTKHDLFDGVSKFKYSKDHPCFTSESMNTPSKEDLYNLFRPMYEGYFKKRPFKVSINYTTQQVHNHKDSSLISSIIVEEHGIPPIVTVTPPNGPQRNMMFWGYYFIDQ</sequence>
<dbReference type="InterPro" id="IPR054722">
    <property type="entry name" value="PolX-like_BBD"/>
</dbReference>
<reference evidence="3" key="1">
    <citation type="journal article" date="2019" name="Sci. Rep.">
        <title>Draft genome of Tanacetum cinerariifolium, the natural source of mosquito coil.</title>
        <authorList>
            <person name="Yamashiro T."/>
            <person name="Shiraishi A."/>
            <person name="Satake H."/>
            <person name="Nakayama K."/>
        </authorList>
    </citation>
    <scope>NUCLEOTIDE SEQUENCE</scope>
</reference>
<dbReference type="Pfam" id="PF22936">
    <property type="entry name" value="Pol_BBD"/>
    <property type="match status" value="1"/>
</dbReference>
<comment type="caution">
    <text evidence="3">The sequence shown here is derived from an EMBL/GenBank/DDBJ whole genome shotgun (WGS) entry which is preliminary data.</text>
</comment>
<dbReference type="Pfam" id="PF13976">
    <property type="entry name" value="gag_pre-integrs"/>
    <property type="match status" value="1"/>
</dbReference>
<feature type="domain" description="GAG-pre-integrase" evidence="1">
    <location>
        <begin position="250"/>
        <end position="314"/>
    </location>
</feature>
<dbReference type="EMBL" id="BKCJ010299142">
    <property type="protein sequence ID" value="GEZ60186.1"/>
    <property type="molecule type" value="Genomic_DNA"/>
</dbReference>
<feature type="domain" description="Retrovirus-related Pol polyprotein from transposon TNT 1-94-like beta-barrel" evidence="2">
    <location>
        <begin position="148"/>
        <end position="220"/>
    </location>
</feature>
<dbReference type="AlphaFoldDB" id="A0A699IQ33"/>
<feature type="non-terminal residue" evidence="3">
    <location>
        <position position="1"/>
    </location>
</feature>
<evidence type="ECO:0000313" key="3">
    <source>
        <dbReference type="EMBL" id="GEZ60186.1"/>
    </source>
</evidence>
<protein>
    <submittedName>
        <fullName evidence="3">Integrase, catalytic region, zinc finger, CCHC-type, peptidase aspartic, catalytic</fullName>
    </submittedName>
</protein>
<organism evidence="3">
    <name type="scientific">Tanacetum cinerariifolium</name>
    <name type="common">Dalmatian daisy</name>
    <name type="synonym">Chrysanthemum cinerariifolium</name>
    <dbReference type="NCBI Taxonomy" id="118510"/>
    <lineage>
        <taxon>Eukaryota</taxon>
        <taxon>Viridiplantae</taxon>
        <taxon>Streptophyta</taxon>
        <taxon>Embryophyta</taxon>
        <taxon>Tracheophyta</taxon>
        <taxon>Spermatophyta</taxon>
        <taxon>Magnoliopsida</taxon>
        <taxon>eudicotyledons</taxon>
        <taxon>Gunneridae</taxon>
        <taxon>Pentapetalae</taxon>
        <taxon>asterids</taxon>
        <taxon>campanulids</taxon>
        <taxon>Asterales</taxon>
        <taxon>Asteraceae</taxon>
        <taxon>Asteroideae</taxon>
        <taxon>Anthemideae</taxon>
        <taxon>Anthemidinae</taxon>
        <taxon>Tanacetum</taxon>
    </lineage>
</organism>
<evidence type="ECO:0000259" key="1">
    <source>
        <dbReference type="Pfam" id="PF13976"/>
    </source>
</evidence>